<keyword evidence="3 5" id="KW-0808">Transferase</keyword>
<keyword evidence="2 5" id="KW-0489">Methyltransferase</keyword>
<dbReference type="Gene3D" id="3.30.1330.30">
    <property type="match status" value="1"/>
</dbReference>
<dbReference type="RefSeq" id="WP_091899342.1">
    <property type="nucleotide sequence ID" value="NZ_FOIQ01000001.1"/>
</dbReference>
<dbReference type="GO" id="GO:0006396">
    <property type="term" value="P:RNA processing"/>
    <property type="evidence" value="ECO:0007669"/>
    <property type="project" value="InterPro"/>
</dbReference>
<accession>A0A1I0M2D7</accession>
<dbReference type="AlphaFoldDB" id="A0A1I0M2D7"/>
<dbReference type="SUPFAM" id="SSF55315">
    <property type="entry name" value="L30e-like"/>
    <property type="match status" value="1"/>
</dbReference>
<dbReference type="InterPro" id="IPR029064">
    <property type="entry name" value="Ribosomal_eL30-like_sf"/>
</dbReference>
<dbReference type="SMART" id="SM00967">
    <property type="entry name" value="SpoU_sub_bind"/>
    <property type="match status" value="1"/>
</dbReference>
<evidence type="ECO:0000256" key="1">
    <source>
        <dbReference type="ARBA" id="ARBA00007228"/>
    </source>
</evidence>
<dbReference type="InterPro" id="IPR001537">
    <property type="entry name" value="SpoU_MeTrfase"/>
</dbReference>
<dbReference type="GO" id="GO:0008173">
    <property type="term" value="F:RNA methyltransferase activity"/>
    <property type="evidence" value="ECO:0007669"/>
    <property type="project" value="InterPro"/>
</dbReference>
<dbReference type="EMBL" id="FOIQ01000001">
    <property type="protein sequence ID" value="SEV82449.1"/>
    <property type="molecule type" value="Genomic_DNA"/>
</dbReference>
<dbReference type="InterPro" id="IPR029028">
    <property type="entry name" value="Alpha/beta_knot_MTases"/>
</dbReference>
<dbReference type="InterPro" id="IPR051259">
    <property type="entry name" value="rRNA_Methyltransferase"/>
</dbReference>
<dbReference type="InterPro" id="IPR029026">
    <property type="entry name" value="tRNA_m1G_MTases_N"/>
</dbReference>
<reference evidence="5 6" key="1">
    <citation type="submission" date="2016-10" db="EMBL/GenBank/DDBJ databases">
        <authorList>
            <person name="de Groot N.N."/>
        </authorList>
    </citation>
    <scope>NUCLEOTIDE SEQUENCE [LARGE SCALE GENOMIC DNA]</scope>
    <source>
        <strain evidence="5 6">TC2-24</strain>
    </source>
</reference>
<gene>
    <name evidence="5" type="ORF">SAMN04487850_0242</name>
</gene>
<dbReference type="GO" id="GO:0005737">
    <property type="term" value="C:cytoplasm"/>
    <property type="evidence" value="ECO:0007669"/>
    <property type="project" value="UniProtKB-ARBA"/>
</dbReference>
<dbReference type="GO" id="GO:0032259">
    <property type="term" value="P:methylation"/>
    <property type="evidence" value="ECO:0007669"/>
    <property type="project" value="UniProtKB-KW"/>
</dbReference>
<feature type="domain" description="RNA 2-O ribose methyltransferase substrate binding" evidence="4">
    <location>
        <begin position="26"/>
        <end position="95"/>
    </location>
</feature>
<dbReference type="PANTHER" id="PTHR43191:SF2">
    <property type="entry name" value="RRNA METHYLTRANSFERASE 3, MITOCHONDRIAL"/>
    <property type="match status" value="1"/>
</dbReference>
<evidence type="ECO:0000256" key="2">
    <source>
        <dbReference type="ARBA" id="ARBA00022603"/>
    </source>
</evidence>
<sequence length="249" mass="28211">MISKNQFKYIRLLEQKKYRRREGLFVAEGTKTVDDLMQRTQPRMVFATEEYLQVRPHLFKTEGEIVKVTDDELRRLSFQQHPQQVLALFPIPDVKASKTPSGLSLALDGVQDPGNLGTIIRIADWFGIDTIYCSEETVDAWNPKVVQATMGSIARVNIIYTDLPVFLDSLPHDFPVYGTFLDGENIYTQPLSREGLIIMGNEGNGISDDVRRRVSHRLLIPDFHQGGTADSLNVAIATAITCSEFRRRL</sequence>
<dbReference type="InterPro" id="IPR013123">
    <property type="entry name" value="SpoU_subst-bd"/>
</dbReference>
<protein>
    <submittedName>
        <fullName evidence="5">RNA methyltransferase, TrmH family</fullName>
    </submittedName>
</protein>
<dbReference type="Gene3D" id="3.40.1280.10">
    <property type="match status" value="1"/>
</dbReference>
<comment type="similarity">
    <text evidence="1">Belongs to the class IV-like SAM-binding methyltransferase superfamily. RNA methyltransferase TrmH family.</text>
</comment>
<evidence type="ECO:0000259" key="4">
    <source>
        <dbReference type="SMART" id="SM00967"/>
    </source>
</evidence>
<dbReference type="GO" id="GO:0003723">
    <property type="term" value="F:RNA binding"/>
    <property type="evidence" value="ECO:0007669"/>
    <property type="project" value="InterPro"/>
</dbReference>
<dbReference type="PANTHER" id="PTHR43191">
    <property type="entry name" value="RRNA METHYLTRANSFERASE 3"/>
    <property type="match status" value="1"/>
</dbReference>
<dbReference type="Proteomes" id="UP000199373">
    <property type="component" value="Unassembled WGS sequence"/>
</dbReference>
<dbReference type="SUPFAM" id="SSF75217">
    <property type="entry name" value="alpha/beta knot"/>
    <property type="match status" value="1"/>
</dbReference>
<dbReference type="InterPro" id="IPR053888">
    <property type="entry name" value="MRM3-like_sub_bind"/>
</dbReference>
<keyword evidence="6" id="KW-1185">Reference proteome</keyword>
<dbReference type="Pfam" id="PF00588">
    <property type="entry name" value="SpoU_methylase"/>
    <property type="match status" value="1"/>
</dbReference>
<evidence type="ECO:0000313" key="5">
    <source>
        <dbReference type="EMBL" id="SEV82449.1"/>
    </source>
</evidence>
<proteinExistence type="inferred from homology"/>
<evidence type="ECO:0000313" key="6">
    <source>
        <dbReference type="Proteomes" id="UP000199373"/>
    </source>
</evidence>
<dbReference type="CDD" id="cd18109">
    <property type="entry name" value="SpoU-like_RNA-MTase"/>
    <property type="match status" value="1"/>
</dbReference>
<dbReference type="Pfam" id="PF22435">
    <property type="entry name" value="MRM3-like_sub_bind"/>
    <property type="match status" value="1"/>
</dbReference>
<evidence type="ECO:0000256" key="3">
    <source>
        <dbReference type="ARBA" id="ARBA00022679"/>
    </source>
</evidence>
<organism evidence="5 6">
    <name type="scientific">Prevotella aff. ruminicola Tc2-24</name>
    <dbReference type="NCBI Taxonomy" id="81582"/>
    <lineage>
        <taxon>Bacteria</taxon>
        <taxon>Pseudomonadati</taxon>
        <taxon>Bacteroidota</taxon>
        <taxon>Bacteroidia</taxon>
        <taxon>Bacteroidales</taxon>
        <taxon>Prevotellaceae</taxon>
        <taxon>Prevotella</taxon>
    </lineage>
</organism>
<name>A0A1I0M2D7_9BACT</name>